<evidence type="ECO:0000256" key="2">
    <source>
        <dbReference type="SAM" id="MobiDB-lite"/>
    </source>
</evidence>
<feature type="region of interest" description="Disordered" evidence="2">
    <location>
        <begin position="669"/>
        <end position="716"/>
    </location>
</feature>
<protein>
    <recommendedName>
        <fullName evidence="3">Protein phosphatase 1 regulatory subunit 21 N-terminal domain-containing protein</fullName>
    </recommendedName>
</protein>
<dbReference type="GO" id="GO:0016020">
    <property type="term" value="C:membrane"/>
    <property type="evidence" value="ECO:0007669"/>
    <property type="project" value="TreeGrafter"/>
</dbReference>
<evidence type="ECO:0000256" key="1">
    <source>
        <dbReference type="SAM" id="Coils"/>
    </source>
</evidence>
<reference evidence="4" key="1">
    <citation type="submission" date="2022-07" db="EMBL/GenBank/DDBJ databases">
        <title>Phylogenomic reconstructions and comparative analyses of Kickxellomycotina fungi.</title>
        <authorList>
            <person name="Reynolds N.K."/>
            <person name="Stajich J.E."/>
            <person name="Barry K."/>
            <person name="Grigoriev I.V."/>
            <person name="Crous P."/>
            <person name="Smith M.E."/>
        </authorList>
    </citation>
    <scope>NUCLEOTIDE SEQUENCE</scope>
    <source>
        <strain evidence="4">RSA 861</strain>
    </source>
</reference>
<dbReference type="Pfam" id="PF10205">
    <property type="entry name" value="KLRAQ"/>
    <property type="match status" value="1"/>
</dbReference>
<keyword evidence="1" id="KW-0175">Coiled coil</keyword>
<dbReference type="SMART" id="SM01254">
    <property type="entry name" value="KLRAQ"/>
    <property type="match status" value="1"/>
</dbReference>
<feature type="region of interest" description="Disordered" evidence="2">
    <location>
        <begin position="496"/>
        <end position="516"/>
    </location>
</feature>
<dbReference type="EMBL" id="JANBPT010000373">
    <property type="protein sequence ID" value="KAJ1922790.1"/>
    <property type="molecule type" value="Genomic_DNA"/>
</dbReference>
<feature type="region of interest" description="Disordered" evidence="2">
    <location>
        <begin position="731"/>
        <end position="757"/>
    </location>
</feature>
<evidence type="ECO:0000259" key="3">
    <source>
        <dbReference type="SMART" id="SM01254"/>
    </source>
</evidence>
<evidence type="ECO:0000313" key="4">
    <source>
        <dbReference type="EMBL" id="KAJ1922790.1"/>
    </source>
</evidence>
<dbReference type="PANTHER" id="PTHR21448">
    <property type="entry name" value="SMOOTH MUSCLE MYOSIN HEAVY CHAIN-RELATED"/>
    <property type="match status" value="1"/>
</dbReference>
<gene>
    <name evidence="4" type="ORF">IWQ60_006294</name>
</gene>
<dbReference type="OrthoDB" id="5566667at2759"/>
<keyword evidence="5" id="KW-1185">Reference proteome</keyword>
<feature type="compositionally biased region" description="Low complexity" evidence="2">
    <location>
        <begin position="700"/>
        <end position="713"/>
    </location>
</feature>
<sequence length="843" mass="94971">MSDSPLGTPLPLDLARSPSHSGLRSSDIVPGDSLAHKYQKLFSDYTRVKAQHAVLKQAVVQLRDKNHQLAADHDDQQLAAKELRSQMEGYEFNNRRLTRRLDALQSELARAKSAGRSAWFGGKDTQRDLSSAREALEALGSDLQAKIDENEELHSMLAEARAALTGRTRALEMEVAQLQADRTAFQDQLTQHEDADRPKLKQYQRKLANLSQELDTLQTDHSALRIQLTCAEGERGYLQARHRLGRQLLASLAMALGAGIPRRFDQVVMNHFRHTASTLQQAWRALRAQVVGAKVLFQPEVVQRHEALMQDCVDRLGGTLLTIPRNARGPLLAHLGQFYQWYFSYLLEMASPQDFYRDTYQQLIDKATTFTTGTWHPDFAPYFALHDLTALMTDKVVELRASPFQLVADVTAALAAVCLWKFYPWKEDAVGHHGQNDDAAETDMFAVDPWPAELLAVQRLHSDWYRAYDTLQTGHRQTTETLKRLESDKRRLEVELQQATQRAGEDRKRSQQAGQFANQKMEKLTLTLQQLSAEIVEKKRVVEHLTRELEQEKQASSNFKDALHFNLDHFEQERRQLAESCQRTETDLKNAQQKFRELERALSDQTRQAKDNQQRELVRMQQDLEQQQLREREQFSNIITELTHQVTALQEELIRRDATVPLATLAPQSVATGSEKSTTSSEVANGHIAADATDRPEIAPAPENSNSNSSAEAQTLTDDAAEEMGAPVLVSASSNGEADSTIPSGHPNQAPATPSSVEQTTAKLAADFLVRERETVAYYDVIIAKLNVQLEITDSKAVEFHTAWTLASQRLQQVDQEKTVAHQHLGSLQERIAQLEVSLSLKT</sequence>
<feature type="domain" description="Protein phosphatase 1 regulatory subunit 21 N-terminal" evidence="3">
    <location>
        <begin position="39"/>
        <end position="143"/>
    </location>
</feature>
<dbReference type="AlphaFoldDB" id="A0A9W8A8D6"/>
<dbReference type="Proteomes" id="UP001150569">
    <property type="component" value="Unassembled WGS sequence"/>
</dbReference>
<feature type="region of interest" description="Disordered" evidence="2">
    <location>
        <begin position="1"/>
        <end position="28"/>
    </location>
</feature>
<feature type="compositionally biased region" description="Polar residues" evidence="2">
    <location>
        <begin position="669"/>
        <end position="683"/>
    </location>
</feature>
<organism evidence="4 5">
    <name type="scientific">Tieghemiomyces parasiticus</name>
    <dbReference type="NCBI Taxonomy" id="78921"/>
    <lineage>
        <taxon>Eukaryota</taxon>
        <taxon>Fungi</taxon>
        <taxon>Fungi incertae sedis</taxon>
        <taxon>Zoopagomycota</taxon>
        <taxon>Kickxellomycotina</taxon>
        <taxon>Dimargaritomycetes</taxon>
        <taxon>Dimargaritales</taxon>
        <taxon>Dimargaritaceae</taxon>
        <taxon>Tieghemiomyces</taxon>
    </lineage>
</organism>
<dbReference type="InterPro" id="IPR019343">
    <property type="entry name" value="PPP1R21_N"/>
</dbReference>
<proteinExistence type="predicted"/>
<dbReference type="InterPro" id="IPR040024">
    <property type="entry name" value="PPP1R21"/>
</dbReference>
<evidence type="ECO:0000313" key="5">
    <source>
        <dbReference type="Proteomes" id="UP001150569"/>
    </source>
</evidence>
<comment type="caution">
    <text evidence="4">The sequence shown here is derived from an EMBL/GenBank/DDBJ whole genome shotgun (WGS) entry which is preliminary data.</text>
</comment>
<dbReference type="GO" id="GO:0005769">
    <property type="term" value="C:early endosome"/>
    <property type="evidence" value="ECO:0007669"/>
    <property type="project" value="TreeGrafter"/>
</dbReference>
<dbReference type="PANTHER" id="PTHR21448:SF0">
    <property type="entry name" value="PROTEIN PHOSPHATASE 1 REGULATORY SUBUNIT 21"/>
    <property type="match status" value="1"/>
</dbReference>
<feature type="coiled-coil region" evidence="1">
    <location>
        <begin position="80"/>
        <end position="227"/>
    </location>
</feature>
<name>A0A9W8A8D6_9FUNG</name>
<accession>A0A9W8A8D6</accession>